<feature type="transmembrane region" description="Helical" evidence="6">
    <location>
        <begin position="44"/>
        <end position="67"/>
    </location>
</feature>
<dbReference type="EMBL" id="JAJAWG010000005">
    <property type="protein sequence ID" value="MCB5196499.1"/>
    <property type="molecule type" value="Genomic_DNA"/>
</dbReference>
<evidence type="ECO:0000313" key="8">
    <source>
        <dbReference type="Proteomes" id="UP001198034"/>
    </source>
</evidence>
<proteinExistence type="predicted"/>
<comment type="subcellular location">
    <subcellularLocation>
        <location evidence="1">Cell membrane</location>
        <topology evidence="1">Multi-pass membrane protein</topology>
    </subcellularLocation>
</comment>
<keyword evidence="4 6" id="KW-1133">Transmembrane helix</keyword>
<evidence type="ECO:0000256" key="1">
    <source>
        <dbReference type="ARBA" id="ARBA00004651"/>
    </source>
</evidence>
<dbReference type="PIRSF" id="PIRSF006324">
    <property type="entry name" value="LeuE"/>
    <property type="match status" value="1"/>
</dbReference>
<dbReference type="InterPro" id="IPR001123">
    <property type="entry name" value="LeuE-type"/>
</dbReference>
<evidence type="ECO:0000256" key="3">
    <source>
        <dbReference type="ARBA" id="ARBA00022692"/>
    </source>
</evidence>
<dbReference type="RefSeq" id="WP_226764254.1">
    <property type="nucleotide sequence ID" value="NZ_JAJAWG010000005.1"/>
</dbReference>
<evidence type="ECO:0000256" key="6">
    <source>
        <dbReference type="SAM" id="Phobius"/>
    </source>
</evidence>
<dbReference type="Pfam" id="PF01810">
    <property type="entry name" value="LysE"/>
    <property type="match status" value="1"/>
</dbReference>
<dbReference type="PANTHER" id="PTHR30086:SF20">
    <property type="entry name" value="ARGININE EXPORTER PROTEIN ARGO-RELATED"/>
    <property type="match status" value="1"/>
</dbReference>
<keyword evidence="3 6" id="KW-0812">Transmembrane</keyword>
<comment type="caution">
    <text evidence="7">The sequence shown here is derived from an EMBL/GenBank/DDBJ whole genome shotgun (WGS) entry which is preliminary data.</text>
</comment>
<accession>A0ABS8BLL2</accession>
<feature type="transmembrane region" description="Helical" evidence="6">
    <location>
        <begin position="113"/>
        <end position="135"/>
    </location>
</feature>
<feature type="transmembrane region" description="Helical" evidence="6">
    <location>
        <begin position="155"/>
        <end position="176"/>
    </location>
</feature>
<protein>
    <submittedName>
        <fullName evidence="7">LysE family translocator</fullName>
    </submittedName>
</protein>
<name>A0ABS8BLL2_9NEIS</name>
<gene>
    <name evidence="7" type="ORF">LG219_09480</name>
</gene>
<feature type="transmembrane region" description="Helical" evidence="6">
    <location>
        <begin position="6"/>
        <end position="23"/>
    </location>
</feature>
<evidence type="ECO:0000256" key="2">
    <source>
        <dbReference type="ARBA" id="ARBA00022475"/>
    </source>
</evidence>
<evidence type="ECO:0000256" key="4">
    <source>
        <dbReference type="ARBA" id="ARBA00022989"/>
    </source>
</evidence>
<feature type="transmembrane region" description="Helical" evidence="6">
    <location>
        <begin position="73"/>
        <end position="93"/>
    </location>
</feature>
<evidence type="ECO:0000313" key="7">
    <source>
        <dbReference type="EMBL" id="MCB5196499.1"/>
    </source>
</evidence>
<sequence>MLLAPEQFIAFLSAALLITLSPGPDNLMVLSIGATRGRLRGMAFGLGCALGCLSHTLLAALGVSALIAASPFAFTALKIAGGVYLIYLGWQALKRRGGSKITSNHHQESTRTLFIRGVIANSINPKVVLFFLAFLPQFVMTARGDAAWQIVQLGVIFTVQAMLLFAVLGFFAGHIGQWFNRNAKASAWLDRIAGSIFIALGLKLIIHP</sequence>
<dbReference type="PANTHER" id="PTHR30086">
    <property type="entry name" value="ARGININE EXPORTER PROTEIN ARGO"/>
    <property type="match status" value="1"/>
</dbReference>
<dbReference type="Proteomes" id="UP001198034">
    <property type="component" value="Unassembled WGS sequence"/>
</dbReference>
<evidence type="ECO:0000256" key="5">
    <source>
        <dbReference type="ARBA" id="ARBA00023136"/>
    </source>
</evidence>
<keyword evidence="8" id="KW-1185">Reference proteome</keyword>
<reference evidence="7 8" key="1">
    <citation type="submission" date="2021-10" db="EMBL/GenBank/DDBJ databases">
        <authorList>
            <person name="Chen M."/>
        </authorList>
    </citation>
    <scope>NUCLEOTIDE SEQUENCE [LARGE SCALE GENOMIC DNA]</scope>
    <source>
        <strain evidence="7 8">H3-26</strain>
    </source>
</reference>
<keyword evidence="5 6" id="KW-0472">Membrane</keyword>
<organism evidence="7 8">
    <name type="scientific">Deefgea salmonis</name>
    <dbReference type="NCBI Taxonomy" id="2875502"/>
    <lineage>
        <taxon>Bacteria</taxon>
        <taxon>Pseudomonadati</taxon>
        <taxon>Pseudomonadota</taxon>
        <taxon>Betaproteobacteria</taxon>
        <taxon>Neisseriales</taxon>
        <taxon>Chitinibacteraceae</taxon>
        <taxon>Deefgea</taxon>
    </lineage>
</organism>
<keyword evidence="2" id="KW-1003">Cell membrane</keyword>